<protein>
    <submittedName>
        <fullName evidence="1">GLPGLI family protein</fullName>
    </submittedName>
</protein>
<dbReference type="InterPro" id="IPR005901">
    <property type="entry name" value="GLPGLI"/>
</dbReference>
<accession>A0A1M7K933</accession>
<dbReference type="STRING" id="1302687.SAMN05444267_105815"/>
<dbReference type="AlphaFoldDB" id="A0A1M7K933"/>
<evidence type="ECO:0000313" key="2">
    <source>
        <dbReference type="Proteomes" id="UP000184364"/>
    </source>
</evidence>
<evidence type="ECO:0000313" key="1">
    <source>
        <dbReference type="EMBL" id="SHM61691.1"/>
    </source>
</evidence>
<name>A0A1M7K933_9FLAO</name>
<dbReference type="Pfam" id="PF09697">
    <property type="entry name" value="Porph_ging"/>
    <property type="match status" value="1"/>
</dbReference>
<reference evidence="2" key="1">
    <citation type="submission" date="2016-11" db="EMBL/GenBank/DDBJ databases">
        <authorList>
            <person name="Varghese N."/>
            <person name="Submissions S."/>
        </authorList>
    </citation>
    <scope>NUCLEOTIDE SEQUENCE [LARGE SCALE GENOMIC DNA]</scope>
    <source>
        <strain evidence="2">DSM 26899</strain>
    </source>
</reference>
<dbReference type="NCBIfam" id="TIGR01200">
    <property type="entry name" value="GLPGLI"/>
    <property type="match status" value="1"/>
</dbReference>
<proteinExistence type="predicted"/>
<gene>
    <name evidence="1" type="ORF">SAMN05444267_105815</name>
</gene>
<sequence length="114" mass="13046">MEKISILLMLSVGALIKAQYKNDSSKTVYEQREVTVSVETKHNVQWKIEKISKENNRHNLQKATAVFEGKSWTAWFTTDIAVSEGLSTFKGLPGFVLYLEDNDKDFVYKKNLKG</sequence>
<dbReference type="EMBL" id="FRAV01000058">
    <property type="protein sequence ID" value="SHM61691.1"/>
    <property type="molecule type" value="Genomic_DNA"/>
</dbReference>
<keyword evidence="2" id="KW-1185">Reference proteome</keyword>
<dbReference type="OrthoDB" id="1259271at2"/>
<dbReference type="Proteomes" id="UP000184364">
    <property type="component" value="Unassembled WGS sequence"/>
</dbReference>
<organism evidence="1 2">
    <name type="scientific">Chryseobacterium polytrichastri</name>
    <dbReference type="NCBI Taxonomy" id="1302687"/>
    <lineage>
        <taxon>Bacteria</taxon>
        <taxon>Pseudomonadati</taxon>
        <taxon>Bacteroidota</taxon>
        <taxon>Flavobacteriia</taxon>
        <taxon>Flavobacteriales</taxon>
        <taxon>Weeksellaceae</taxon>
        <taxon>Chryseobacterium group</taxon>
        <taxon>Chryseobacterium</taxon>
    </lineage>
</organism>
<dbReference type="RefSeq" id="WP_073297839.1">
    <property type="nucleotide sequence ID" value="NZ_FRAV01000058.1"/>
</dbReference>